<feature type="chain" id="PRO_5008536160" evidence="1">
    <location>
        <begin position="27"/>
        <end position="256"/>
    </location>
</feature>
<dbReference type="EMBL" id="CP016616">
    <property type="protein sequence ID" value="ANY79967.1"/>
    <property type="molecule type" value="Genomic_DNA"/>
</dbReference>
<protein>
    <submittedName>
        <fullName evidence="2">Peptidase C13, legumain asparaginyl peptidase</fullName>
    </submittedName>
</protein>
<sequence length="256" mass="27630">MRRLIAFCLVGLSLALSPLHDAHAQAARRADPVRLAAQRPGQVDVYVLSFGLWGPQSVFESEAKGAARVLEAQLDAKGRSIVRFNTKRRAGATPETLLAAATTAGQVLDPAEDIVVLVLTSHGAPEGIGLVAGRDARLVTPRDVRTLLDRTRAQNRVLIVSACYSGVFARELADARTLVITAAAADKPSFGCRDGATWTYFGDAFFNKALRGERRLDIAFERARGLVTQRERREGFDPSNPQIAGGSQVLERLGAR</sequence>
<dbReference type="RefSeq" id="WP_099510978.1">
    <property type="nucleotide sequence ID" value="NZ_CP016616.1"/>
</dbReference>
<gene>
    <name evidence="2" type="ORF">BB934_18480</name>
</gene>
<dbReference type="KEGG" id="moc:BB934_18480"/>
<dbReference type="InterPro" id="IPR029030">
    <property type="entry name" value="Caspase-like_dom_sf"/>
</dbReference>
<accession>A0A1B2EJ49</accession>
<dbReference type="Gene3D" id="3.40.50.1460">
    <property type="match status" value="1"/>
</dbReference>
<organism evidence="2">
    <name type="scientific">Microvirga ossetica</name>
    <dbReference type="NCBI Taxonomy" id="1882682"/>
    <lineage>
        <taxon>Bacteria</taxon>
        <taxon>Pseudomonadati</taxon>
        <taxon>Pseudomonadota</taxon>
        <taxon>Alphaproteobacteria</taxon>
        <taxon>Hyphomicrobiales</taxon>
        <taxon>Methylobacteriaceae</taxon>
        <taxon>Microvirga</taxon>
    </lineage>
</organism>
<evidence type="ECO:0000313" key="2">
    <source>
        <dbReference type="EMBL" id="ANY79967.1"/>
    </source>
</evidence>
<proteinExistence type="predicted"/>
<keyword evidence="1" id="KW-0732">Signal</keyword>
<dbReference type="OrthoDB" id="345222at2"/>
<dbReference type="GO" id="GO:0008233">
    <property type="term" value="F:peptidase activity"/>
    <property type="evidence" value="ECO:0007669"/>
    <property type="project" value="InterPro"/>
</dbReference>
<dbReference type="Pfam" id="PF01650">
    <property type="entry name" value="Peptidase_C13"/>
    <property type="match status" value="1"/>
</dbReference>
<dbReference type="InterPro" id="IPR001096">
    <property type="entry name" value="Peptidase_C13"/>
</dbReference>
<dbReference type="AlphaFoldDB" id="A0A1B2EJ49"/>
<dbReference type="GO" id="GO:0006508">
    <property type="term" value="P:proteolysis"/>
    <property type="evidence" value="ECO:0007669"/>
    <property type="project" value="InterPro"/>
</dbReference>
<dbReference type="SUPFAM" id="SSF52129">
    <property type="entry name" value="Caspase-like"/>
    <property type="match status" value="1"/>
</dbReference>
<name>A0A1B2EJ49_9HYPH</name>
<evidence type="ECO:0000256" key="1">
    <source>
        <dbReference type="SAM" id="SignalP"/>
    </source>
</evidence>
<reference evidence="2" key="1">
    <citation type="submission" date="2016-07" db="EMBL/GenBank/DDBJ databases">
        <title>Microvirga ossetica sp. nov. a new species of rhizobia isolated from root nodules of the legume species Vicia alpestris Steven originated from North Ossetia region in the Caucasus.</title>
        <authorList>
            <person name="Safronova V.I."/>
            <person name="Kuznetsova I.G."/>
            <person name="Sazanova A.L."/>
            <person name="Belimov A."/>
            <person name="Andronov E."/>
            <person name="Osledkin Y.S."/>
            <person name="Onishchuk O.P."/>
            <person name="Kurchak O.N."/>
            <person name="Shaposhnikov A.I."/>
            <person name="Willems A."/>
            <person name="Tikhonovich I.A."/>
        </authorList>
    </citation>
    <scope>NUCLEOTIDE SEQUENCE [LARGE SCALE GENOMIC DNA]</scope>
    <source>
        <strain evidence="2">V5/3M</strain>
    </source>
</reference>
<feature type="signal peptide" evidence="1">
    <location>
        <begin position="1"/>
        <end position="26"/>
    </location>
</feature>